<comment type="subcellular location">
    <subcellularLocation>
        <location evidence="1">Secreted</location>
    </subcellularLocation>
</comment>
<dbReference type="Proteomes" id="UP001603857">
    <property type="component" value="Unassembled WGS sequence"/>
</dbReference>
<dbReference type="SUPFAM" id="SSF53474">
    <property type="entry name" value="alpha/beta-Hydrolases"/>
    <property type="match status" value="1"/>
</dbReference>
<comment type="caution">
    <text evidence="5">The sequence shown here is derived from an EMBL/GenBank/DDBJ whole genome shotgun (WGS) entry which is preliminary data.</text>
</comment>
<dbReference type="EC" id="3.4.16.-" evidence="4"/>
<dbReference type="InterPro" id="IPR029058">
    <property type="entry name" value="AB_hydrolase_fold"/>
</dbReference>
<sequence length="416" mass="45800">MDWRLQGWSGPASVEVDEPLSRSILSSAMCLGRMHLGRSIIGSIGRPRMSIVDLTRCQSQALFEGSVIGSAACTSQMYSREFILSLARNPLVLVALQKSIQSGESLQAVANYSLVARRSGVGFGNFGEIGPLDINLKTRNFTWLRKADLLFVPSWNWVQLCGGYQLYAKTEEEATADLVTLLTELSKNDASLQKSPLFIVAESYGGKFAVTLALSALKAIQQGKLKLILGGVALGNSWISPEDFCHLSRLDDNGLKKANSIAERIKQQLQDGQFVDATNSWGELQSEIIASSNSVDFHNFLQDSESDSVFLNAIALGLFKEVAMMRYSKYLTSMTSSLASENDDIERLLDGVIKNKLKIIPQNVTYTVHSTDVFENFMADFMKPRVSDVDELLALGVNVTVYNGQISIPFPHHLHC</sequence>
<keyword evidence="4" id="KW-0121">Carboxypeptidase</keyword>
<keyword evidence="6" id="KW-1185">Reference proteome</keyword>
<evidence type="ECO:0000256" key="1">
    <source>
        <dbReference type="ARBA" id="ARBA00004613"/>
    </source>
</evidence>
<keyword evidence="3" id="KW-0964">Secreted</keyword>
<dbReference type="Pfam" id="PF00450">
    <property type="entry name" value="Peptidase_S10"/>
    <property type="match status" value="1"/>
</dbReference>
<evidence type="ECO:0000313" key="6">
    <source>
        <dbReference type="Proteomes" id="UP001603857"/>
    </source>
</evidence>
<reference evidence="5 6" key="1">
    <citation type="submission" date="2024-08" db="EMBL/GenBank/DDBJ databases">
        <title>Insights into the chromosomal genome structure of Flemingia macrophylla.</title>
        <authorList>
            <person name="Ding Y."/>
            <person name="Zhao Y."/>
            <person name="Bi W."/>
            <person name="Wu M."/>
            <person name="Zhao G."/>
            <person name="Gong Y."/>
            <person name="Li W."/>
            <person name="Zhang P."/>
        </authorList>
    </citation>
    <scope>NUCLEOTIDE SEQUENCE [LARGE SCALE GENOMIC DNA]</scope>
    <source>
        <strain evidence="5">DYQJB</strain>
        <tissue evidence="5">Leaf</tissue>
    </source>
</reference>
<evidence type="ECO:0000256" key="3">
    <source>
        <dbReference type="ARBA" id="ARBA00022525"/>
    </source>
</evidence>
<dbReference type="Gene3D" id="3.40.50.1820">
    <property type="entry name" value="alpha/beta hydrolase"/>
    <property type="match status" value="1"/>
</dbReference>
<proteinExistence type="inferred from homology"/>
<dbReference type="InterPro" id="IPR001563">
    <property type="entry name" value="Peptidase_S10"/>
</dbReference>
<evidence type="ECO:0000313" key="5">
    <source>
        <dbReference type="EMBL" id="KAL2331986.1"/>
    </source>
</evidence>
<dbReference type="AlphaFoldDB" id="A0ABD1M870"/>
<gene>
    <name evidence="5" type="ORF">Fmac_019567</name>
</gene>
<keyword evidence="4" id="KW-0645">Protease</keyword>
<name>A0ABD1M870_9FABA</name>
<protein>
    <recommendedName>
        <fullName evidence="4">Carboxypeptidase</fullName>
        <ecNumber evidence="4">3.4.16.-</ecNumber>
    </recommendedName>
</protein>
<dbReference type="EMBL" id="JBGMDY010000006">
    <property type="protein sequence ID" value="KAL2331986.1"/>
    <property type="molecule type" value="Genomic_DNA"/>
</dbReference>
<keyword evidence="4" id="KW-0378">Hydrolase</keyword>
<organism evidence="5 6">
    <name type="scientific">Flemingia macrophylla</name>
    <dbReference type="NCBI Taxonomy" id="520843"/>
    <lineage>
        <taxon>Eukaryota</taxon>
        <taxon>Viridiplantae</taxon>
        <taxon>Streptophyta</taxon>
        <taxon>Embryophyta</taxon>
        <taxon>Tracheophyta</taxon>
        <taxon>Spermatophyta</taxon>
        <taxon>Magnoliopsida</taxon>
        <taxon>eudicotyledons</taxon>
        <taxon>Gunneridae</taxon>
        <taxon>Pentapetalae</taxon>
        <taxon>rosids</taxon>
        <taxon>fabids</taxon>
        <taxon>Fabales</taxon>
        <taxon>Fabaceae</taxon>
        <taxon>Papilionoideae</taxon>
        <taxon>50 kb inversion clade</taxon>
        <taxon>NPAAA clade</taxon>
        <taxon>indigoferoid/millettioid clade</taxon>
        <taxon>Phaseoleae</taxon>
        <taxon>Flemingia</taxon>
    </lineage>
</organism>
<evidence type="ECO:0000256" key="4">
    <source>
        <dbReference type="RuleBase" id="RU361156"/>
    </source>
</evidence>
<dbReference type="GO" id="GO:0005576">
    <property type="term" value="C:extracellular region"/>
    <property type="evidence" value="ECO:0007669"/>
    <property type="project" value="UniProtKB-SubCell"/>
</dbReference>
<dbReference type="PROSITE" id="PS00131">
    <property type="entry name" value="CARBOXYPEPT_SER_SER"/>
    <property type="match status" value="1"/>
</dbReference>
<dbReference type="GO" id="GO:0004185">
    <property type="term" value="F:serine-type carboxypeptidase activity"/>
    <property type="evidence" value="ECO:0007669"/>
    <property type="project" value="UniProtKB-UniRule"/>
</dbReference>
<dbReference type="InterPro" id="IPR018202">
    <property type="entry name" value="Ser_caboxypep_ser_AS"/>
</dbReference>
<accession>A0ABD1M870</accession>
<dbReference type="PANTHER" id="PTHR11802">
    <property type="entry name" value="SERINE PROTEASE FAMILY S10 SERINE CARBOXYPEPTIDASE"/>
    <property type="match status" value="1"/>
</dbReference>
<dbReference type="GO" id="GO:0006508">
    <property type="term" value="P:proteolysis"/>
    <property type="evidence" value="ECO:0007669"/>
    <property type="project" value="UniProtKB-KW"/>
</dbReference>
<evidence type="ECO:0000256" key="2">
    <source>
        <dbReference type="ARBA" id="ARBA00009431"/>
    </source>
</evidence>
<dbReference type="PANTHER" id="PTHR11802:SF320">
    <property type="entry name" value="CARBOXYPEPTIDASE"/>
    <property type="match status" value="1"/>
</dbReference>
<comment type="similarity">
    <text evidence="2 4">Belongs to the peptidase S10 family.</text>
</comment>